<dbReference type="Proteomes" id="UP001470230">
    <property type="component" value="Unassembled WGS sequence"/>
</dbReference>
<name>A0ABR2LB11_9EUKA</name>
<dbReference type="Pfam" id="PF00501">
    <property type="entry name" value="AMP-binding"/>
    <property type="match status" value="1"/>
</dbReference>
<protein>
    <recommendedName>
        <fullName evidence="1">AMP-dependent synthetase/ligase domain-containing protein</fullName>
    </recommendedName>
</protein>
<evidence type="ECO:0000259" key="1">
    <source>
        <dbReference type="Pfam" id="PF00501"/>
    </source>
</evidence>
<evidence type="ECO:0000313" key="2">
    <source>
        <dbReference type="EMBL" id="KAK8899957.1"/>
    </source>
</evidence>
<reference evidence="2 3" key="1">
    <citation type="submission" date="2024-04" db="EMBL/GenBank/DDBJ databases">
        <title>Tritrichomonas musculus Genome.</title>
        <authorList>
            <person name="Alves-Ferreira E."/>
            <person name="Grigg M."/>
            <person name="Lorenzi H."/>
            <person name="Galac M."/>
        </authorList>
    </citation>
    <scope>NUCLEOTIDE SEQUENCE [LARGE SCALE GENOMIC DNA]</scope>
    <source>
        <strain evidence="2 3">EAF2021</strain>
    </source>
</reference>
<accession>A0ABR2LB11</accession>
<organism evidence="2 3">
    <name type="scientific">Tritrichomonas musculus</name>
    <dbReference type="NCBI Taxonomy" id="1915356"/>
    <lineage>
        <taxon>Eukaryota</taxon>
        <taxon>Metamonada</taxon>
        <taxon>Parabasalia</taxon>
        <taxon>Tritrichomonadida</taxon>
        <taxon>Tritrichomonadidae</taxon>
        <taxon>Tritrichomonas</taxon>
    </lineage>
</organism>
<dbReference type="PANTHER" id="PTHR43272">
    <property type="entry name" value="LONG-CHAIN-FATTY-ACID--COA LIGASE"/>
    <property type="match status" value="1"/>
</dbReference>
<dbReference type="EMBL" id="JAPFFF010000001">
    <property type="protein sequence ID" value="KAK8899957.1"/>
    <property type="molecule type" value="Genomic_DNA"/>
</dbReference>
<dbReference type="PROSITE" id="PS00455">
    <property type="entry name" value="AMP_BINDING"/>
    <property type="match status" value="1"/>
</dbReference>
<evidence type="ECO:0000313" key="3">
    <source>
        <dbReference type="Proteomes" id="UP001470230"/>
    </source>
</evidence>
<dbReference type="InterPro" id="IPR042099">
    <property type="entry name" value="ANL_N_sf"/>
</dbReference>
<dbReference type="InterPro" id="IPR000873">
    <property type="entry name" value="AMP-dep_synth/lig_dom"/>
</dbReference>
<gene>
    <name evidence="2" type="ORF">M9Y10_002280</name>
</gene>
<dbReference type="PANTHER" id="PTHR43272:SF3">
    <property type="entry name" value="LONG CHAIN ACYL-COA SYNTHETASE 4"/>
    <property type="match status" value="1"/>
</dbReference>
<dbReference type="InterPro" id="IPR020845">
    <property type="entry name" value="AMP-binding_CS"/>
</dbReference>
<dbReference type="SUPFAM" id="SSF56801">
    <property type="entry name" value="Acetyl-CoA synthetase-like"/>
    <property type="match status" value="1"/>
</dbReference>
<comment type="caution">
    <text evidence="2">The sequence shown here is derived from an EMBL/GenBank/DDBJ whole genome shotgun (WGS) entry which is preliminary data.</text>
</comment>
<proteinExistence type="predicted"/>
<feature type="domain" description="AMP-dependent synthetase/ligase" evidence="1">
    <location>
        <begin position="74"/>
        <end position="475"/>
    </location>
</feature>
<dbReference type="Gene3D" id="3.40.50.12780">
    <property type="entry name" value="N-terminal domain of ligase-like"/>
    <property type="match status" value="1"/>
</dbReference>
<keyword evidence="3" id="KW-1185">Reference proteome</keyword>
<sequence length="658" mass="73169">MGSQQSTVVSILAEGEPDTPFAVRRHPSCLKQIFTNPPDVQTMQQFALKYFKLHSSKLYLGARPYLGDKKYGPDFKWITYEEGFQIARNFGSGLWHDGIQRGNIFGIYAENSYEWVHTIDASSLYGFAIASLYDSLGNDSLIYIMRHSKMESVLVSNKNVKRLVDLIVLDLDTNHDDKLSVRTLVLTGKDSFSYAEEKLNKYQIKITTFEEVCEKGKQNQVEFPSIDPEDTHLICYSSGTTGLPKGVIISHRAQISTAYGATHEIPLGDHARHLSYLPLAHIFERSAISISMIAGGQIGFISGGVYNLSSDMAALKPTFLAAVPRVMNRFYEGINDKLKKGSFITKWLFWGAWYVRRFCIRSGLPEGPIASIFSKIPSLMGGEVKQVIVGGAAMDPNIHEVLQVAMGLPIRSGYGLTEAGSGNIISPTDIRYVKPGTVGGPLINVEIHLEPIADYNDPECGEIIVKGQCVASGYLNDPAATSELFTDDTHTAIRTGDVGKWDKDGYMCVVDRLRSIFKLSQGEYVAAELVTQVFEEAELVNQIFVYGDSTRTCLVAIVIPNKGATAKFLGVQGRISDADFAEACKSKKLEEEILAQLTEVAKKHKLFGYQFVKAVHCDPVEWTTENELLTPTFKLKRKKLSEKFKKEIQDLYHSLETK</sequence>